<keyword evidence="3 5" id="KW-0479">Metal-binding</keyword>
<dbReference type="EMBL" id="BEXD01003223">
    <property type="protein sequence ID" value="GBC00555.1"/>
    <property type="molecule type" value="Genomic_DNA"/>
</dbReference>
<dbReference type="Gene3D" id="1.10.630.10">
    <property type="entry name" value="Cytochrome P450"/>
    <property type="match status" value="1"/>
</dbReference>
<keyword evidence="6" id="KW-0560">Oxidoreductase</keyword>
<evidence type="ECO:0000256" key="3">
    <source>
        <dbReference type="ARBA" id="ARBA00022723"/>
    </source>
</evidence>
<keyword evidence="4 5" id="KW-0408">Iron</keyword>
<feature type="chain" id="PRO_5016332369" description="Cytochrome P450" evidence="7">
    <location>
        <begin position="22"/>
        <end position="494"/>
    </location>
</feature>
<comment type="similarity">
    <text evidence="2 6">Belongs to the cytochrome P450 family.</text>
</comment>
<evidence type="ECO:0008006" key="10">
    <source>
        <dbReference type="Google" id="ProtNLM"/>
    </source>
</evidence>
<sequence length="494" mass="56957">MYQTIILGSLLLVSLYILKRVREPKKNMPPLVRYKFPIIGHTYSYLFNCEEFLKQCKAEYGDIFSLYVWGQVKTIVGKEYSQEILSRDDAFSFAVAFNRRFPGGELLKNLGSISPTRLLKDYIFCKLNFYSERMQKSLYLATQKYIDIGDHNEQKTFNNMYYLMTRIISTPIANIFLGEEEYQYDEIINTFAEITSDLSLFLIIPPILDIIYPGLQNYFNCILIRTGIYNPALKHQDILIKHINNQVCKRLQEKDKYGDSWKRPDDFLQDIMELDGFDSNNVNCSSLADKICALLFASIHTTASGCANVFMDLASRPQYMQELYEEQLEVHKEADENGVLPFEALNNMKKLDSFVRESFRLSGHIVSLEHVVLKDYTFSNGLQVPKDRIVNIYAEDVYQDESLQGPNPKSFEPFRHVDVNASAAKIGKNYLSFGGGKHACPGRYFAINEIKFFMHNMILNYNFRTASGKIEKRRMIGPMALPSSGGIIIEKRVK</sequence>
<dbReference type="GO" id="GO:0016705">
    <property type="term" value="F:oxidoreductase activity, acting on paired donors, with incorporation or reduction of molecular oxygen"/>
    <property type="evidence" value="ECO:0007669"/>
    <property type="project" value="InterPro"/>
</dbReference>
<evidence type="ECO:0000256" key="5">
    <source>
        <dbReference type="PIRSR" id="PIRSR602403-1"/>
    </source>
</evidence>
<dbReference type="InterPro" id="IPR017972">
    <property type="entry name" value="Cyt_P450_CS"/>
</dbReference>
<protein>
    <recommendedName>
        <fullName evidence="10">Cytochrome P450</fullName>
    </recommendedName>
</protein>
<comment type="cofactor">
    <cofactor evidence="1 5">
        <name>heme</name>
        <dbReference type="ChEBI" id="CHEBI:30413"/>
    </cofactor>
</comment>
<feature type="binding site" description="axial binding residue" evidence="5">
    <location>
        <position position="440"/>
    </location>
    <ligand>
        <name>heme</name>
        <dbReference type="ChEBI" id="CHEBI:30413"/>
    </ligand>
    <ligandPart>
        <name>Fe</name>
        <dbReference type="ChEBI" id="CHEBI:18248"/>
    </ligandPart>
</feature>
<reference evidence="8 9" key="1">
    <citation type="submission" date="2017-11" db="EMBL/GenBank/DDBJ databases">
        <title>The genome of Rhizophagus clarus HR1 reveals common genetic basis of auxotrophy among arbuscular mycorrhizal fungi.</title>
        <authorList>
            <person name="Kobayashi Y."/>
        </authorList>
    </citation>
    <scope>NUCLEOTIDE SEQUENCE [LARGE SCALE GENOMIC DNA]</scope>
    <source>
        <strain evidence="8 9">HR1</strain>
    </source>
</reference>
<keyword evidence="5 6" id="KW-0349">Heme</keyword>
<evidence type="ECO:0000256" key="4">
    <source>
        <dbReference type="ARBA" id="ARBA00023004"/>
    </source>
</evidence>
<dbReference type="InterPro" id="IPR002403">
    <property type="entry name" value="Cyt_P450_E_grp-IV"/>
</dbReference>
<dbReference type="SUPFAM" id="SSF48264">
    <property type="entry name" value="Cytochrome P450"/>
    <property type="match status" value="1"/>
</dbReference>
<evidence type="ECO:0000313" key="9">
    <source>
        <dbReference type="Proteomes" id="UP000247702"/>
    </source>
</evidence>
<dbReference type="InterPro" id="IPR001128">
    <property type="entry name" value="Cyt_P450"/>
</dbReference>
<keyword evidence="9" id="KW-1185">Reference proteome</keyword>
<dbReference type="PROSITE" id="PS00086">
    <property type="entry name" value="CYTOCHROME_P450"/>
    <property type="match status" value="1"/>
</dbReference>
<name>A0A2Z6RQR5_9GLOM</name>
<keyword evidence="6" id="KW-0503">Monooxygenase</keyword>
<evidence type="ECO:0000256" key="6">
    <source>
        <dbReference type="RuleBase" id="RU000461"/>
    </source>
</evidence>
<dbReference type="PRINTS" id="PR00465">
    <property type="entry name" value="EP450IV"/>
</dbReference>
<dbReference type="InterPro" id="IPR036396">
    <property type="entry name" value="Cyt_P450_sf"/>
</dbReference>
<dbReference type="CDD" id="cd11041">
    <property type="entry name" value="CYP503A1-like"/>
    <property type="match status" value="1"/>
</dbReference>
<evidence type="ECO:0000256" key="7">
    <source>
        <dbReference type="SAM" id="SignalP"/>
    </source>
</evidence>
<gene>
    <name evidence="8" type="ORF">RclHR1_00390009</name>
</gene>
<dbReference type="GO" id="GO:0004497">
    <property type="term" value="F:monooxygenase activity"/>
    <property type="evidence" value="ECO:0007669"/>
    <property type="project" value="UniProtKB-KW"/>
</dbReference>
<dbReference type="GO" id="GO:0005506">
    <property type="term" value="F:iron ion binding"/>
    <property type="evidence" value="ECO:0007669"/>
    <property type="project" value="InterPro"/>
</dbReference>
<dbReference type="PANTHER" id="PTHR46206">
    <property type="entry name" value="CYTOCHROME P450"/>
    <property type="match status" value="1"/>
</dbReference>
<organism evidence="8 9">
    <name type="scientific">Rhizophagus clarus</name>
    <dbReference type="NCBI Taxonomy" id="94130"/>
    <lineage>
        <taxon>Eukaryota</taxon>
        <taxon>Fungi</taxon>
        <taxon>Fungi incertae sedis</taxon>
        <taxon>Mucoromycota</taxon>
        <taxon>Glomeromycotina</taxon>
        <taxon>Glomeromycetes</taxon>
        <taxon>Glomerales</taxon>
        <taxon>Glomeraceae</taxon>
        <taxon>Rhizophagus</taxon>
    </lineage>
</organism>
<accession>A0A2Z6RQR5</accession>
<feature type="signal peptide" evidence="7">
    <location>
        <begin position="1"/>
        <end position="21"/>
    </location>
</feature>
<comment type="caution">
    <text evidence="8">The sequence shown here is derived from an EMBL/GenBank/DDBJ whole genome shotgun (WGS) entry which is preliminary data.</text>
</comment>
<proteinExistence type="inferred from homology"/>
<evidence type="ECO:0000256" key="2">
    <source>
        <dbReference type="ARBA" id="ARBA00010617"/>
    </source>
</evidence>
<dbReference type="STRING" id="94130.A0A2Z6RQR5"/>
<dbReference type="Proteomes" id="UP000247702">
    <property type="component" value="Unassembled WGS sequence"/>
</dbReference>
<dbReference type="AlphaFoldDB" id="A0A2Z6RQR5"/>
<dbReference type="GO" id="GO:0020037">
    <property type="term" value="F:heme binding"/>
    <property type="evidence" value="ECO:0007669"/>
    <property type="project" value="InterPro"/>
</dbReference>
<evidence type="ECO:0000313" key="8">
    <source>
        <dbReference type="EMBL" id="GBC00555.1"/>
    </source>
</evidence>
<dbReference type="Pfam" id="PF00067">
    <property type="entry name" value="p450"/>
    <property type="match status" value="1"/>
</dbReference>
<evidence type="ECO:0000256" key="1">
    <source>
        <dbReference type="ARBA" id="ARBA00001971"/>
    </source>
</evidence>
<keyword evidence="7" id="KW-0732">Signal</keyword>